<feature type="region of interest" description="Disordered" evidence="1">
    <location>
        <begin position="51"/>
        <end position="111"/>
    </location>
</feature>
<dbReference type="EMBL" id="ATLV01023400">
    <property type="status" value="NOT_ANNOTATED_CDS"/>
    <property type="molecule type" value="Genomic_DNA"/>
</dbReference>
<reference evidence="2 4" key="1">
    <citation type="journal article" date="2014" name="BMC Genomics">
        <title>Genome sequence of Anopheles sinensis provides insight into genetics basis of mosquito competence for malaria parasites.</title>
        <authorList>
            <person name="Zhou D."/>
            <person name="Zhang D."/>
            <person name="Ding G."/>
            <person name="Shi L."/>
            <person name="Hou Q."/>
            <person name="Ye Y."/>
            <person name="Xu Y."/>
            <person name="Zhou H."/>
            <person name="Xiong C."/>
            <person name="Li S."/>
            <person name="Yu J."/>
            <person name="Hong S."/>
            <person name="Yu X."/>
            <person name="Zou P."/>
            <person name="Chen C."/>
            <person name="Chang X."/>
            <person name="Wang W."/>
            <person name="Lv Y."/>
            <person name="Sun Y."/>
            <person name="Ma L."/>
            <person name="Shen B."/>
            <person name="Zhu C."/>
        </authorList>
    </citation>
    <scope>NUCLEOTIDE SEQUENCE [LARGE SCALE GENOMIC DNA]</scope>
</reference>
<protein>
    <submittedName>
        <fullName evidence="2 3">Uncharacterized protein</fullName>
    </submittedName>
</protein>
<evidence type="ECO:0000313" key="2">
    <source>
        <dbReference type="EMBL" id="KFB49077.1"/>
    </source>
</evidence>
<evidence type="ECO:0000256" key="1">
    <source>
        <dbReference type="SAM" id="MobiDB-lite"/>
    </source>
</evidence>
<evidence type="ECO:0000313" key="3">
    <source>
        <dbReference type="EnsemblMetazoa" id="ASIC017245-PA"/>
    </source>
</evidence>
<sequence>MGSGKDLLRPYSYSSAEARQTSNNAYAVSVRSTDVDVVMLLCHYHCPVLYHSSPQQPNVVPHRPLRGVKTTGSKRTKPPDSHSGGKVSSSWWNSSSCTTPTPNETKTTAKKCCPSPGVTLSGCFVVDGFS</sequence>
<dbReference type="AlphaFoldDB" id="A0A084WFT3"/>
<gene>
    <name evidence="2" type="ORF">ZHAS_00017245</name>
</gene>
<organism evidence="2">
    <name type="scientific">Anopheles sinensis</name>
    <name type="common">Mosquito</name>
    <dbReference type="NCBI Taxonomy" id="74873"/>
    <lineage>
        <taxon>Eukaryota</taxon>
        <taxon>Metazoa</taxon>
        <taxon>Ecdysozoa</taxon>
        <taxon>Arthropoda</taxon>
        <taxon>Hexapoda</taxon>
        <taxon>Insecta</taxon>
        <taxon>Pterygota</taxon>
        <taxon>Neoptera</taxon>
        <taxon>Endopterygota</taxon>
        <taxon>Diptera</taxon>
        <taxon>Nematocera</taxon>
        <taxon>Culicoidea</taxon>
        <taxon>Culicidae</taxon>
        <taxon>Anophelinae</taxon>
        <taxon>Anopheles</taxon>
    </lineage>
</organism>
<accession>A0A084WFT3</accession>
<dbReference type="Proteomes" id="UP000030765">
    <property type="component" value="Unassembled WGS sequence"/>
</dbReference>
<evidence type="ECO:0000313" key="4">
    <source>
        <dbReference type="Proteomes" id="UP000030765"/>
    </source>
</evidence>
<feature type="compositionally biased region" description="Low complexity" evidence="1">
    <location>
        <begin position="88"/>
        <end position="106"/>
    </location>
</feature>
<name>A0A084WFT3_ANOSI</name>
<proteinExistence type="predicted"/>
<dbReference type="VEuPathDB" id="VectorBase:ASIC017245"/>
<dbReference type="EMBL" id="KE525343">
    <property type="protein sequence ID" value="KFB49077.1"/>
    <property type="molecule type" value="Genomic_DNA"/>
</dbReference>
<dbReference type="EnsemblMetazoa" id="ASIC017245-RA">
    <property type="protein sequence ID" value="ASIC017245-PA"/>
    <property type="gene ID" value="ASIC017245"/>
</dbReference>
<keyword evidence="4" id="KW-1185">Reference proteome</keyword>
<reference evidence="3" key="2">
    <citation type="submission" date="2020-05" db="UniProtKB">
        <authorList>
            <consortium name="EnsemblMetazoa"/>
        </authorList>
    </citation>
    <scope>IDENTIFICATION</scope>
</reference>